<evidence type="ECO:0000313" key="3">
    <source>
        <dbReference type="EMBL" id="TGG92585.1"/>
    </source>
</evidence>
<dbReference type="PANTHER" id="PTHR46268">
    <property type="entry name" value="STRESS RESPONSE PROTEIN NHAX"/>
    <property type="match status" value="1"/>
</dbReference>
<dbReference type="Gene3D" id="3.40.50.620">
    <property type="entry name" value="HUPs"/>
    <property type="match status" value="1"/>
</dbReference>
<dbReference type="InterPro" id="IPR006015">
    <property type="entry name" value="Universal_stress_UspA"/>
</dbReference>
<organism evidence="3 4">
    <name type="scientific">Aphanocapsa feldmannii 277cV</name>
    <dbReference type="NCBI Taxonomy" id="2507553"/>
    <lineage>
        <taxon>Bacteria</taxon>
        <taxon>Bacillati</taxon>
        <taxon>Cyanobacteriota</taxon>
        <taxon>Cyanophyceae</taxon>
        <taxon>Oscillatoriophycideae</taxon>
        <taxon>Chroococcales</taxon>
        <taxon>Microcystaceae</taxon>
        <taxon>Aphanocapsa</taxon>
    </lineage>
</organism>
<accession>A0A524RPG1</accession>
<evidence type="ECO:0000259" key="2">
    <source>
        <dbReference type="Pfam" id="PF00582"/>
    </source>
</evidence>
<dbReference type="CDD" id="cd00293">
    <property type="entry name" value="USP-like"/>
    <property type="match status" value="1"/>
</dbReference>
<evidence type="ECO:0000256" key="1">
    <source>
        <dbReference type="ARBA" id="ARBA00008791"/>
    </source>
</evidence>
<dbReference type="AlphaFoldDB" id="A0A524RPG1"/>
<dbReference type="PANTHER" id="PTHR46268:SF6">
    <property type="entry name" value="UNIVERSAL STRESS PROTEIN UP12"/>
    <property type="match status" value="1"/>
</dbReference>
<dbReference type="InterPro" id="IPR006016">
    <property type="entry name" value="UspA"/>
</dbReference>
<dbReference type="EMBL" id="SRMO01000062">
    <property type="protein sequence ID" value="TGG92585.1"/>
    <property type="molecule type" value="Genomic_DNA"/>
</dbReference>
<name>A0A524RPG1_9CHRO</name>
<evidence type="ECO:0000313" key="4">
    <source>
        <dbReference type="Proteomes" id="UP000317990"/>
    </source>
</evidence>
<feature type="domain" description="UspA" evidence="2">
    <location>
        <begin position="1"/>
        <end position="127"/>
    </location>
</feature>
<comment type="caution">
    <text evidence="3">The sequence shown here is derived from an EMBL/GenBank/DDBJ whole genome shotgun (WGS) entry which is preliminary data.</text>
</comment>
<dbReference type="Pfam" id="PF00582">
    <property type="entry name" value="Usp"/>
    <property type="match status" value="1"/>
</dbReference>
<protein>
    <submittedName>
        <fullName evidence="3">Universal stress protein</fullName>
    </submittedName>
</protein>
<dbReference type="SUPFAM" id="SSF52402">
    <property type="entry name" value="Adenine nucleotide alpha hydrolases-like"/>
    <property type="match status" value="1"/>
</dbReference>
<dbReference type="PRINTS" id="PR01438">
    <property type="entry name" value="UNVRSLSTRESS"/>
</dbReference>
<sequence length="127" mass="13434">MFASVLFPIDRSRQCADTVATALRLAQQQSSRVLLLSVVDPEDEAMADGARVAALLEQARQPFEQAGLTCQVLERQGKAAFVICDVADEEDVDLIVLGTRGIASPSGSESVAAKVIQLAPCPVLVVP</sequence>
<reference evidence="3 4" key="1">
    <citation type="journal article" date="2019" name="mSystems">
        <title>Life at home and on the roam: Genomic adaptions reflect the dual lifestyle of an intracellular, facultative symbiont.</title>
        <authorList>
            <person name="Burgsdorf I."/>
        </authorList>
    </citation>
    <scope>NUCLEOTIDE SEQUENCE [LARGE SCALE GENOMIC DNA]</scope>
    <source>
        <strain evidence="3">277cV</strain>
    </source>
</reference>
<dbReference type="Proteomes" id="UP000317990">
    <property type="component" value="Unassembled WGS sequence"/>
</dbReference>
<gene>
    <name evidence="3" type="ORF">ERJ67_05735</name>
</gene>
<comment type="similarity">
    <text evidence="1">Belongs to the universal stress protein A family.</text>
</comment>
<dbReference type="InterPro" id="IPR014729">
    <property type="entry name" value="Rossmann-like_a/b/a_fold"/>
</dbReference>
<proteinExistence type="inferred from homology"/>